<evidence type="ECO:0000256" key="1">
    <source>
        <dbReference type="SAM" id="SignalP"/>
    </source>
</evidence>
<dbReference type="Proteomes" id="UP000823771">
    <property type="component" value="Unassembled WGS sequence"/>
</dbReference>
<name>A0A9D9IVV7_9BACT</name>
<protein>
    <submittedName>
        <fullName evidence="2">DUF4252 domain-containing protein</fullName>
    </submittedName>
</protein>
<gene>
    <name evidence="2" type="ORF">IAB80_06325</name>
</gene>
<accession>A0A9D9IVV7</accession>
<dbReference type="AlphaFoldDB" id="A0A9D9IVV7"/>
<reference evidence="2" key="1">
    <citation type="submission" date="2020-10" db="EMBL/GenBank/DDBJ databases">
        <authorList>
            <person name="Gilroy R."/>
        </authorList>
    </citation>
    <scope>NUCLEOTIDE SEQUENCE</scope>
    <source>
        <strain evidence="2">2478</strain>
    </source>
</reference>
<organism evidence="2 3">
    <name type="scientific">Candidatus Cryptobacteroides excrementipullorum</name>
    <dbReference type="NCBI Taxonomy" id="2840761"/>
    <lineage>
        <taxon>Bacteria</taxon>
        <taxon>Pseudomonadati</taxon>
        <taxon>Bacteroidota</taxon>
        <taxon>Bacteroidia</taxon>
        <taxon>Bacteroidales</taxon>
        <taxon>Candidatus Cryptobacteroides</taxon>
    </lineage>
</organism>
<sequence>MKTGFSGFIIRSFAAVLAALVLSAPATDAKRKEKATCRAAVMSVIQKYDGCDGVETVNIGPFFLGIAKMAAGDEEGSEFLRYVDRMAVFSAEDATQELRSAVSEDLSSALAGYEKGIEVTDEDEQMAIYFRRHDDSVKEMVIYSIPDMAVIVMHGNFPVSELEKIATDAAQEY</sequence>
<dbReference type="InterPro" id="IPR025348">
    <property type="entry name" value="DUF4252"/>
</dbReference>
<keyword evidence="1" id="KW-0732">Signal</keyword>
<reference evidence="2" key="2">
    <citation type="journal article" date="2021" name="PeerJ">
        <title>Extensive microbial diversity within the chicken gut microbiome revealed by metagenomics and culture.</title>
        <authorList>
            <person name="Gilroy R."/>
            <person name="Ravi A."/>
            <person name="Getino M."/>
            <person name="Pursley I."/>
            <person name="Horton D.L."/>
            <person name="Alikhan N.F."/>
            <person name="Baker D."/>
            <person name="Gharbi K."/>
            <person name="Hall N."/>
            <person name="Watson M."/>
            <person name="Adriaenssens E.M."/>
            <person name="Foster-Nyarko E."/>
            <person name="Jarju S."/>
            <person name="Secka A."/>
            <person name="Antonio M."/>
            <person name="Oren A."/>
            <person name="Chaudhuri R.R."/>
            <person name="La Ragione R."/>
            <person name="Hildebrand F."/>
            <person name="Pallen M.J."/>
        </authorList>
    </citation>
    <scope>NUCLEOTIDE SEQUENCE</scope>
    <source>
        <strain evidence="2">2478</strain>
    </source>
</reference>
<proteinExistence type="predicted"/>
<evidence type="ECO:0000313" key="3">
    <source>
        <dbReference type="Proteomes" id="UP000823771"/>
    </source>
</evidence>
<dbReference type="Pfam" id="PF14060">
    <property type="entry name" value="DUF4252"/>
    <property type="match status" value="1"/>
</dbReference>
<feature type="signal peptide" evidence="1">
    <location>
        <begin position="1"/>
        <end position="26"/>
    </location>
</feature>
<comment type="caution">
    <text evidence="2">The sequence shown here is derived from an EMBL/GenBank/DDBJ whole genome shotgun (WGS) entry which is preliminary data.</text>
</comment>
<evidence type="ECO:0000313" key="2">
    <source>
        <dbReference type="EMBL" id="MBO8478483.1"/>
    </source>
</evidence>
<feature type="chain" id="PRO_5038868187" evidence="1">
    <location>
        <begin position="27"/>
        <end position="173"/>
    </location>
</feature>
<dbReference type="EMBL" id="JADILZ010000054">
    <property type="protein sequence ID" value="MBO8478483.1"/>
    <property type="molecule type" value="Genomic_DNA"/>
</dbReference>